<accession>A0A890URG8</accession>
<evidence type="ECO:0000313" key="2">
    <source>
        <dbReference type="Proteomes" id="UP000654052"/>
    </source>
</evidence>
<proteinExistence type="predicted"/>
<name>A0A890URG8_9CAUD</name>
<organism evidence="1 2">
    <name type="scientific">Microbacterium phage Shocker</name>
    <dbReference type="NCBI Taxonomy" id="2805839"/>
    <lineage>
        <taxon>Viruses</taxon>
        <taxon>Duplodnaviria</taxon>
        <taxon>Heunggongvirae</taxon>
        <taxon>Uroviricota</taxon>
        <taxon>Caudoviricetes</taxon>
        <taxon>Shockervirus</taxon>
        <taxon>Shockervirus shocker</taxon>
    </lineage>
</organism>
<dbReference type="Proteomes" id="UP000654052">
    <property type="component" value="Segment"/>
</dbReference>
<dbReference type="Gene3D" id="1.10.10.60">
    <property type="entry name" value="Homeodomain-like"/>
    <property type="match status" value="1"/>
</dbReference>
<dbReference type="RefSeq" id="YP_010755422.1">
    <property type="nucleotide sequence ID" value="NC_073470.1"/>
</dbReference>
<gene>
    <name evidence="1" type="primary">12</name>
    <name evidence="1" type="ORF">SEA_SHOCKER_12</name>
</gene>
<dbReference type="EMBL" id="MW507126">
    <property type="protein sequence ID" value="QRI45066.1"/>
    <property type="molecule type" value="Genomic_DNA"/>
</dbReference>
<keyword evidence="2" id="KW-1185">Reference proteome</keyword>
<protein>
    <submittedName>
        <fullName evidence="1">Helix-turn-helix DNA binding domain protein</fullName>
    </submittedName>
</protein>
<sequence>MTREIETEGRELVIQADGRVLRSPVPDDFSPAMFRHIVAAIDRLYRRNGIVPTPAEVARDWDGFNVKVVQKAFATEELKAALRIRGVEMDAKAGLTEEQLYALHILQDPTDRRTTSAKLREIGISMAKYQAWMRNPVFSGYLNTQAEHNIGDAVQMALNKLVGNAEAGDQRAIEKLLEISGRWNPQQQEIQNARTVVLTFMEVIQAEIEDKALLARINERVRGKLDALTIVQSLKEL</sequence>
<dbReference type="GeneID" id="80020076"/>
<reference evidence="1" key="1">
    <citation type="submission" date="2021-01" db="EMBL/GenBank/DDBJ databases">
        <authorList>
            <person name="Weegman M.K."/>
            <person name="Spring A.S."/>
            <person name="Bonilla J.A."/>
            <person name="Klyczek K."/>
            <person name="Garlena R.A."/>
            <person name="Russell D.A."/>
            <person name="Pope W.H."/>
            <person name="Jacobs-Sera D."/>
            <person name="Hatfull G.F."/>
        </authorList>
    </citation>
    <scope>NUCLEOTIDE SEQUENCE</scope>
</reference>
<evidence type="ECO:0000313" key="1">
    <source>
        <dbReference type="EMBL" id="QRI45066.1"/>
    </source>
</evidence>
<dbReference type="KEGG" id="vg:80020076"/>